<evidence type="ECO:0000313" key="1">
    <source>
        <dbReference type="EMBL" id="OOR91513.1"/>
    </source>
</evidence>
<dbReference type="EMBL" id="MUXU01000021">
    <property type="protein sequence ID" value="OOR91513.1"/>
    <property type="molecule type" value="Genomic_DNA"/>
</dbReference>
<sequence length="59" mass="7346">MKRLTVYEVFLMPFLSIFVKIFHEKFTRQSHQFYHNLHRCVCQIRTLNPVFLAHFRYNV</sequence>
<dbReference type="Proteomes" id="UP000190435">
    <property type="component" value="Unassembled WGS sequence"/>
</dbReference>
<accession>A0A1T0A6W4</accession>
<organism evidence="1 2">
    <name type="scientific">Moraxella caviae</name>
    <dbReference type="NCBI Taxonomy" id="34060"/>
    <lineage>
        <taxon>Bacteria</taxon>
        <taxon>Pseudomonadati</taxon>
        <taxon>Pseudomonadota</taxon>
        <taxon>Gammaproteobacteria</taxon>
        <taxon>Moraxellales</taxon>
        <taxon>Moraxellaceae</taxon>
        <taxon>Moraxella</taxon>
    </lineage>
</organism>
<proteinExistence type="predicted"/>
<evidence type="ECO:0000313" key="2">
    <source>
        <dbReference type="Proteomes" id="UP000190435"/>
    </source>
</evidence>
<gene>
    <name evidence="1" type="ORF">B0181_02855</name>
</gene>
<protein>
    <submittedName>
        <fullName evidence="1">Uncharacterized protein</fullName>
    </submittedName>
</protein>
<name>A0A1T0A6W4_9GAMM</name>
<reference evidence="1 2" key="1">
    <citation type="submission" date="2017-02" db="EMBL/GenBank/DDBJ databases">
        <title>Draft genome sequence of Moraxella caviae CCUG 355 type strain.</title>
        <authorList>
            <person name="Engstrom-Jakobsson H."/>
            <person name="Salva-Serra F."/>
            <person name="Thorell K."/>
            <person name="Gonzales-Siles L."/>
            <person name="Karlsson R."/>
            <person name="Boulund F."/>
            <person name="Engstrand L."/>
            <person name="Moore E."/>
        </authorList>
    </citation>
    <scope>NUCLEOTIDE SEQUENCE [LARGE SCALE GENOMIC DNA]</scope>
    <source>
        <strain evidence="1 2">CCUG 355</strain>
    </source>
</reference>
<keyword evidence="2" id="KW-1185">Reference proteome</keyword>
<dbReference type="STRING" id="34060.B0181_02855"/>
<comment type="caution">
    <text evidence="1">The sequence shown here is derived from an EMBL/GenBank/DDBJ whole genome shotgun (WGS) entry which is preliminary data.</text>
</comment>
<dbReference type="AlphaFoldDB" id="A0A1T0A6W4"/>